<dbReference type="InterPro" id="IPR012677">
    <property type="entry name" value="Nucleotide-bd_a/b_plait_sf"/>
</dbReference>
<keyword evidence="6" id="KW-0808">Transferase</keyword>
<feature type="domain" description="Bulb-type lectin" evidence="28">
    <location>
        <begin position="447"/>
        <end position="568"/>
    </location>
</feature>
<dbReference type="Pfam" id="PF00954">
    <property type="entry name" value="S_locus_glycop"/>
    <property type="match status" value="5"/>
</dbReference>
<dbReference type="SMART" id="SM00181">
    <property type="entry name" value="EGF"/>
    <property type="match status" value="5"/>
</dbReference>
<evidence type="ECO:0000313" key="30">
    <source>
        <dbReference type="EMBL" id="CAE5962806.1"/>
    </source>
</evidence>
<keyword evidence="18" id="KW-1015">Disulfide bond</keyword>
<feature type="domain" description="Apple" evidence="29">
    <location>
        <begin position="1782"/>
        <end position="1868"/>
    </location>
</feature>
<feature type="zinc finger region" description="C3H1-type" evidence="23">
    <location>
        <begin position="2072"/>
        <end position="2095"/>
    </location>
</feature>
<evidence type="ECO:0000256" key="19">
    <source>
        <dbReference type="ARBA" id="ARBA00023180"/>
    </source>
</evidence>
<evidence type="ECO:0000256" key="20">
    <source>
        <dbReference type="ARBA" id="ARBA00047899"/>
    </source>
</evidence>
<dbReference type="PROSITE" id="PS50102">
    <property type="entry name" value="RRM"/>
    <property type="match status" value="1"/>
</dbReference>
<evidence type="ECO:0000256" key="22">
    <source>
        <dbReference type="PROSITE-ProRule" id="PRU00176"/>
    </source>
</evidence>
<evidence type="ECO:0000256" key="4">
    <source>
        <dbReference type="ARBA" id="ARBA00022527"/>
    </source>
</evidence>
<dbReference type="InterPro" id="IPR001245">
    <property type="entry name" value="Ser-Thr/Tyr_kinase_cat_dom"/>
</dbReference>
<dbReference type="InterPro" id="IPR000742">
    <property type="entry name" value="EGF"/>
</dbReference>
<evidence type="ECO:0000256" key="2">
    <source>
        <dbReference type="ARBA" id="ARBA00012513"/>
    </source>
</evidence>
<keyword evidence="8 23" id="KW-0479">Metal-binding</keyword>
<evidence type="ECO:0000256" key="13">
    <source>
        <dbReference type="ARBA" id="ARBA00022777"/>
    </source>
</evidence>
<evidence type="ECO:0000256" key="23">
    <source>
        <dbReference type="PROSITE-ProRule" id="PRU00723"/>
    </source>
</evidence>
<dbReference type="InterPro" id="IPR001480">
    <property type="entry name" value="Bulb-type_lectin_dom"/>
</dbReference>
<organism evidence="30 31">
    <name type="scientific">Arabidopsis arenosa</name>
    <name type="common">Sand rock-cress</name>
    <name type="synonym">Cardaminopsis arenosa</name>
    <dbReference type="NCBI Taxonomy" id="38785"/>
    <lineage>
        <taxon>Eukaryota</taxon>
        <taxon>Viridiplantae</taxon>
        <taxon>Streptophyta</taxon>
        <taxon>Embryophyta</taxon>
        <taxon>Tracheophyta</taxon>
        <taxon>Spermatophyta</taxon>
        <taxon>Magnoliopsida</taxon>
        <taxon>eudicotyledons</taxon>
        <taxon>Gunneridae</taxon>
        <taxon>Pentapetalae</taxon>
        <taxon>rosids</taxon>
        <taxon>malvids</taxon>
        <taxon>Brassicales</taxon>
        <taxon>Brassicaceae</taxon>
        <taxon>Camelineae</taxon>
        <taxon>Arabidopsis</taxon>
    </lineage>
</organism>
<dbReference type="GO" id="GO:0048544">
    <property type="term" value="P:recognition of pollen"/>
    <property type="evidence" value="ECO:0007669"/>
    <property type="project" value="InterPro"/>
</dbReference>
<dbReference type="GO" id="GO:0031625">
    <property type="term" value="F:ubiquitin protein ligase binding"/>
    <property type="evidence" value="ECO:0007669"/>
    <property type="project" value="UniProtKB-ARBA"/>
</dbReference>
<dbReference type="SMART" id="SM00108">
    <property type="entry name" value="B_lectin"/>
    <property type="match status" value="5"/>
</dbReference>
<proteinExistence type="predicted"/>
<feature type="chain" id="PRO_5035792093" description="non-specific serine/threonine protein kinase" evidence="25">
    <location>
        <begin position="18"/>
        <end position="2664"/>
    </location>
</feature>
<dbReference type="PANTHER" id="PTHR32444:SF235">
    <property type="entry name" value="OS01G0783900 PROTEIN"/>
    <property type="match status" value="1"/>
</dbReference>
<dbReference type="GO" id="GO:0004674">
    <property type="term" value="F:protein serine/threonine kinase activity"/>
    <property type="evidence" value="ECO:0007669"/>
    <property type="project" value="UniProtKB-KW"/>
</dbReference>
<evidence type="ECO:0000256" key="12">
    <source>
        <dbReference type="ARBA" id="ARBA00022771"/>
    </source>
</evidence>
<feature type="domain" description="Bulb-type lectin" evidence="28">
    <location>
        <begin position="16"/>
        <end position="137"/>
    </location>
</feature>
<evidence type="ECO:0000256" key="8">
    <source>
        <dbReference type="ARBA" id="ARBA00022723"/>
    </source>
</evidence>
<evidence type="ECO:0000256" key="16">
    <source>
        <dbReference type="ARBA" id="ARBA00022989"/>
    </source>
</evidence>
<dbReference type="Proteomes" id="UP000682877">
    <property type="component" value="Chromosome 2"/>
</dbReference>
<evidence type="ECO:0000259" key="26">
    <source>
        <dbReference type="PROSITE" id="PS50102"/>
    </source>
</evidence>
<comment type="catalytic activity">
    <reaction evidence="20">
        <text>L-threonyl-[protein] + ATP = O-phospho-L-threonyl-[protein] + ADP + H(+)</text>
        <dbReference type="Rhea" id="RHEA:46608"/>
        <dbReference type="Rhea" id="RHEA-COMP:11060"/>
        <dbReference type="Rhea" id="RHEA-COMP:11605"/>
        <dbReference type="ChEBI" id="CHEBI:15378"/>
        <dbReference type="ChEBI" id="CHEBI:30013"/>
        <dbReference type="ChEBI" id="CHEBI:30616"/>
        <dbReference type="ChEBI" id="CHEBI:61977"/>
        <dbReference type="ChEBI" id="CHEBI:456216"/>
        <dbReference type="EC" id="2.7.11.1"/>
    </reaction>
</comment>
<feature type="domain" description="Bulb-type lectin" evidence="28">
    <location>
        <begin position="857"/>
        <end position="978"/>
    </location>
</feature>
<evidence type="ECO:0000256" key="17">
    <source>
        <dbReference type="ARBA" id="ARBA00023136"/>
    </source>
</evidence>
<keyword evidence="15" id="KW-0067">ATP-binding</keyword>
<dbReference type="InterPro" id="IPR036426">
    <property type="entry name" value="Bulb-type_lectin_dom_sf"/>
</dbReference>
<sequence>MGKKRIVLLLFISFSYAEITKESPLSTGRTLSSSNGVYELGFFSFNNSQNQYVGIWFKGVIPRVVVWVANREKPVTDSAANLAISSNGSLMLINGKHGVVWSIGETLASNGSRAELSDYGNLIVKDKVSGRTQWESFEHLGNTLLPTSTMMYNLATGEKRGLRSWKSYTDPSPGDFWVQITPQVPSQGFVMRGSVPYYRTGPWAKTRFTGIPQMDESYTSPFSLHQDVNGSGYFSYFERDYKLSRITLTSEGAMKVLRYNGMDWKSSYEGPANSCDIYGVCGPFGFCVISDPPKCKCFKGFVPKSIEEWKRGNWTSGCARRTELHCQGNSTGKDANVFHTVPNVKPPDFYEYANSVDAEGCHQSCLHNCSCLAFAYIPGIGCLMWSKDLMDTMQFSTGGELLSIRLADSELDVNKHKLTIIASTVSLTLFVILGFAAFGFWRCRVKHHDINTSSPLSIGQTLSSPDGVYELGFFTPNNSRNQYVGIWFKNIIPQVVVWVANRDKPVTKTAANLTISSNGSLILLDGKQDVIWSTGEAFTSNKCHAELLDTGNLVVIDDVSGKTLWKSFENLGNTMLPQSSVAYDIPRGMNRVLTSWRSNSDPSPGEFSLEFTPQVPPQGLIRRGSSPYWRSGPWAKTRFSGIPGIDASYVSPFTVVQDVAKGTASFSYSMLRNYKLSYVTLTSEGKMKILWNDGKGWKLHFEAPTSSCDLYRACGPFGLCVRSRNPKCICLKGFVPKSDDEWKKGNWTSGCVRRTQLSCHMNSSTKTQGKNTDSFYHMTRVKTPDLYQLAGFLNAEQCYQNCLGNCSCTAFAYISGIGCLVWNRELVDTVQFLSDGESLSLRLASSELAGSSRTKIIVAINTSSPLSIGQTLSSPGGFYELGFFSPNNTRNQYVGIWFKKIDPRVIVWVANRETPVTSSAANLTISINGSLILLDGKQDVIWSTGKAFTSNKCHAELLDTGNFVVIDDVSGNKLWQSFEHLGNTMLPQSSLMYDTSNGKKRVLTTWKSNSDPALGEFSLEITPQIPTQGLIRRGSVPYWRCGPWAKTRFSGISGIDASYVSPFSVVQDLAAGTGSFSYSTLRNYNLSYVTLTPEGQMKILWDDGKNWKLHLSLPENPCDLYGRCGPYGLCVRSNPPKCECLKGFVPKSDEEWGKLNWTSGCVRRTKLSCQASSSMKAEGKDTDIFYRMKDVKTPDLHQFASFLNAEQCYQGCLGNCSCTAFAYISGIGCLVWNGELVDTVQFLSSGEFLFVRLASSELAGSSRKKIIVGTTVSLSIFLILVFAAIMLWRYRAKQNDAWKNDMEPQDVSGVNFFAMHTIRSATNNFSPSNKLGQGGFGPVYKGKLGTQYQDNTRRVVGTLGYMSPEYAWAGLFSEKSDIYSFGVLMLEIISGKRISRFIYGDESKGLLAYTWDSWSYQCKVFDFGYKRRCPDDSYTQIFRRAPADRMGKIGIVFFASLLFLLIIFPSGAFAAITRVSPLSIGQTLSSPNGTYELGFFSPNNSRNQYVGIWFKNITPRVVVWVANRDKPVTNNAANLTINSNGSLILVEGEQDLVWSIGETFSSNEIRAELLENGNLVLIDGVSERNLWHSFEHLGDTMLLESSVMYDVPKNKKRVLSSWKSPTDPSPGEFVAELTTQVPPQGFIMRGSRPYWRGGPWARVRFTGIPEMDGLHVSKFDISQDVAAGTGFLTYSLERRNSNLSYSTLTSAGSLKIIWNNGSGWVTDLEAPVSSCDVYNTCGPFGLCVRSSPPKCECLKGFVPKSDEEWNRRNWTGGCMRRTNLSCNVNSSATTQANNGDVFDIVANVKPPDFYEYVSLINEEDCQQRCLGNCSCTAFSYIEQIGCLVWNGELVDVTQFVAGGETLSIRLASSELAGSNRTKIIVASTVSISVFMILVVASYWFWRYKAKQNDSNPIPKETSQDAWKEQLKPQDVNFFDMQTILTITNNFSIENKLGQGGFGPVYKGGHKSKPTCRSINKEALFAVRHSQSKQFLERMEDNKILGGDLHKNMKEMLEGKRRKMGDLQPFASKQFLERMGDFNKNWVRFENNRKLEMLEGKRRKMGDMQRLACQRLMCDQYSRLGHCKRGDRCPFLHGKPMKPLYRNISDNPELVAFMMKNGNMPACPPEDPTVKMLYVKRLSRTTLVEEDLRDCLSAYGDIESIRMVQEYNGAAFITYGTREAAEKCMEDLKTWVEIKGHKLKILWVYKYQPHRYTTISSNQQGAVTSTQEGASSSSSALEIYQRDMLKRLEKVDTLKSLNWDNSITTSSPLSVGQTLSSPGGSYELGFFSSNNSGNQYVGIWFKKVTPRVIVWVANREKPVSSPAANLTISSNGSLILLDGKQDPVWSAGGDPTSNKCRAELLDTGNLVVVDNVTGNYLWQSFEHLGDTMLPLTSLMYDIPNNKKRVLTSWKSETDPSPGEFVAEITPQVPSQGVIRKGSSPYWRSGPWAGTRFTGIPEMDASYVNPLGMVQDEINGTGVFAFCVLRNFNLSYIKLTPEGSLRIQRNNGTDWIKHFEGPLSSCDLYGRCGPFGLCVRSGTPMCQCLKGFEPKSDVEWISGNWSRGCVRRTNLSCQANSSVETQGKNRDVFYHVSNIKPPDSYELASFSNEEQCHQGCLKNCSCTAFSYVSGIGCLVWNRELLDTVKFISGGETLSLRLAHSELSKPS</sequence>
<evidence type="ECO:0000256" key="10">
    <source>
        <dbReference type="ARBA" id="ARBA00022734"/>
    </source>
</evidence>
<dbReference type="GO" id="GO:0003723">
    <property type="term" value="F:RNA binding"/>
    <property type="evidence" value="ECO:0007669"/>
    <property type="project" value="UniProtKB-UniRule"/>
</dbReference>
<protein>
    <recommendedName>
        <fullName evidence="2">non-specific serine/threonine protein kinase</fullName>
        <ecNumber evidence="2">2.7.11.1</ecNumber>
    </recommendedName>
</protein>
<feature type="domain" description="Bulb-type lectin" evidence="28">
    <location>
        <begin position="2259"/>
        <end position="2380"/>
    </location>
</feature>
<keyword evidence="17 24" id="KW-0472">Membrane</keyword>
<feature type="domain" description="Apple" evidence="29">
    <location>
        <begin position="326"/>
        <end position="406"/>
    </location>
</feature>
<keyword evidence="11" id="KW-0547">Nucleotide-binding</keyword>
<dbReference type="EC" id="2.7.11.1" evidence="2"/>
<dbReference type="GO" id="GO:0008270">
    <property type="term" value="F:zinc ion binding"/>
    <property type="evidence" value="ECO:0007669"/>
    <property type="project" value="UniProtKB-KW"/>
</dbReference>
<feature type="domain" description="RRM" evidence="26">
    <location>
        <begin position="2130"/>
        <end position="2208"/>
    </location>
</feature>
<evidence type="ECO:0000313" key="31">
    <source>
        <dbReference type="Proteomes" id="UP000682877"/>
    </source>
</evidence>
<evidence type="ECO:0000256" key="5">
    <source>
        <dbReference type="ARBA" id="ARBA00022536"/>
    </source>
</evidence>
<keyword evidence="22" id="KW-0694">RNA-binding</keyword>
<keyword evidence="12 23" id="KW-0863">Zinc-finger</keyword>
<evidence type="ECO:0000256" key="25">
    <source>
        <dbReference type="SAM" id="SignalP"/>
    </source>
</evidence>
<keyword evidence="7 24" id="KW-0812">Transmembrane</keyword>
<evidence type="ECO:0000256" key="1">
    <source>
        <dbReference type="ARBA" id="ARBA00004251"/>
    </source>
</evidence>
<dbReference type="InterPro" id="IPR035979">
    <property type="entry name" value="RBD_domain_sf"/>
</dbReference>
<feature type="domain" description="Apple" evidence="29">
    <location>
        <begin position="759"/>
        <end position="845"/>
    </location>
</feature>
<dbReference type="Pfam" id="PF00642">
    <property type="entry name" value="zf-CCCH"/>
    <property type="match status" value="1"/>
</dbReference>
<dbReference type="Gene3D" id="3.30.70.330">
    <property type="match status" value="1"/>
</dbReference>
<evidence type="ECO:0000256" key="18">
    <source>
        <dbReference type="ARBA" id="ARBA00023157"/>
    </source>
</evidence>
<evidence type="ECO:0000256" key="24">
    <source>
        <dbReference type="SAM" id="Phobius"/>
    </source>
</evidence>
<dbReference type="CDD" id="cd00028">
    <property type="entry name" value="B_lectin"/>
    <property type="match status" value="5"/>
</dbReference>
<reference evidence="30" key="1">
    <citation type="submission" date="2021-01" db="EMBL/GenBank/DDBJ databases">
        <authorList>
            <person name="Bezrukov I."/>
        </authorList>
    </citation>
    <scope>NUCLEOTIDE SEQUENCE</scope>
</reference>
<feature type="domain" description="Bulb-type lectin" evidence="28">
    <location>
        <begin position="1469"/>
        <end position="1590"/>
    </location>
</feature>
<feature type="domain" description="Apple" evidence="29">
    <location>
        <begin position="2571"/>
        <end position="2657"/>
    </location>
</feature>
<feature type="transmembrane region" description="Helical" evidence="24">
    <location>
        <begin position="1266"/>
        <end position="1288"/>
    </location>
</feature>
<dbReference type="GO" id="GO:0005886">
    <property type="term" value="C:plasma membrane"/>
    <property type="evidence" value="ECO:0007669"/>
    <property type="project" value="UniProtKB-SubCell"/>
</dbReference>
<dbReference type="GO" id="GO:0030246">
    <property type="term" value="F:carbohydrate binding"/>
    <property type="evidence" value="ECO:0007669"/>
    <property type="project" value="UniProtKB-KW"/>
</dbReference>
<gene>
    <name evidence="30" type="ORF">AARE701A_LOCUS4447</name>
</gene>
<evidence type="ECO:0000259" key="29">
    <source>
        <dbReference type="PROSITE" id="PS50948"/>
    </source>
</evidence>
<dbReference type="FunFam" id="2.90.10.10:FF:000003">
    <property type="entry name" value="G-type lectin S-receptor-like serine/threonine-protein kinase"/>
    <property type="match status" value="5"/>
</dbReference>
<feature type="domain" description="Apple" evidence="29">
    <location>
        <begin position="1169"/>
        <end position="1255"/>
    </location>
</feature>
<name>A0A8S1ZLT0_ARAAE</name>
<feature type="signal peptide" evidence="25">
    <location>
        <begin position="1"/>
        <end position="17"/>
    </location>
</feature>
<dbReference type="Gene3D" id="2.90.10.10">
    <property type="entry name" value="Bulb-type lectin domain"/>
    <property type="match status" value="5"/>
</dbReference>
<keyword evidence="14 23" id="KW-0862">Zinc</keyword>
<dbReference type="Gene3D" id="1.10.510.10">
    <property type="entry name" value="Transferase(Phosphotransferase) domain 1"/>
    <property type="match status" value="1"/>
</dbReference>
<dbReference type="GO" id="GO:0005524">
    <property type="term" value="F:ATP binding"/>
    <property type="evidence" value="ECO:0007669"/>
    <property type="project" value="UniProtKB-KW"/>
</dbReference>
<comment type="catalytic activity">
    <reaction evidence="21">
        <text>L-seryl-[protein] + ATP = O-phospho-L-seryl-[protein] + ADP + H(+)</text>
        <dbReference type="Rhea" id="RHEA:17989"/>
        <dbReference type="Rhea" id="RHEA-COMP:9863"/>
        <dbReference type="Rhea" id="RHEA-COMP:11604"/>
        <dbReference type="ChEBI" id="CHEBI:15378"/>
        <dbReference type="ChEBI" id="CHEBI:29999"/>
        <dbReference type="ChEBI" id="CHEBI:30616"/>
        <dbReference type="ChEBI" id="CHEBI:83421"/>
        <dbReference type="ChEBI" id="CHEBI:456216"/>
        <dbReference type="EC" id="2.7.11.1"/>
    </reaction>
</comment>
<evidence type="ECO:0000256" key="7">
    <source>
        <dbReference type="ARBA" id="ARBA00022692"/>
    </source>
</evidence>
<keyword evidence="3" id="KW-1003">Cell membrane</keyword>
<dbReference type="SMART" id="SM00473">
    <property type="entry name" value="PAN_AP"/>
    <property type="match status" value="5"/>
</dbReference>
<dbReference type="InterPro" id="IPR003609">
    <property type="entry name" value="Pan_app"/>
</dbReference>
<dbReference type="PROSITE" id="PS50948">
    <property type="entry name" value="PAN"/>
    <property type="match status" value="5"/>
</dbReference>
<evidence type="ECO:0000256" key="3">
    <source>
        <dbReference type="ARBA" id="ARBA00022475"/>
    </source>
</evidence>
<keyword evidence="9 25" id="KW-0732">Signal</keyword>
<dbReference type="PANTHER" id="PTHR32444">
    <property type="entry name" value="BULB-TYPE LECTIN DOMAIN-CONTAINING PROTEIN"/>
    <property type="match status" value="1"/>
</dbReference>
<dbReference type="PROSITE" id="PS50927">
    <property type="entry name" value="BULB_LECTIN"/>
    <property type="match status" value="5"/>
</dbReference>
<keyword evidence="5" id="KW-0245">EGF-like domain</keyword>
<dbReference type="SMART" id="SM00356">
    <property type="entry name" value="ZnF_C3H1"/>
    <property type="match status" value="1"/>
</dbReference>
<dbReference type="SMART" id="SM00360">
    <property type="entry name" value="RRM"/>
    <property type="match status" value="1"/>
</dbReference>
<dbReference type="CDD" id="cd01098">
    <property type="entry name" value="PAN_AP_plant"/>
    <property type="match status" value="5"/>
</dbReference>
<keyword evidence="19" id="KW-0325">Glycoprotein</keyword>
<dbReference type="SUPFAM" id="SSF56112">
    <property type="entry name" value="Protein kinase-like (PK-like)"/>
    <property type="match status" value="2"/>
</dbReference>
<evidence type="ECO:0000256" key="14">
    <source>
        <dbReference type="ARBA" id="ARBA00022833"/>
    </source>
</evidence>
<dbReference type="Pfam" id="PF07714">
    <property type="entry name" value="PK_Tyr_Ser-Thr"/>
    <property type="match status" value="1"/>
</dbReference>
<evidence type="ECO:0000259" key="28">
    <source>
        <dbReference type="PROSITE" id="PS50927"/>
    </source>
</evidence>
<dbReference type="InterPro" id="IPR000858">
    <property type="entry name" value="S_locus_glycoprot_dom"/>
</dbReference>
<evidence type="ECO:0000256" key="15">
    <source>
        <dbReference type="ARBA" id="ARBA00022840"/>
    </source>
</evidence>
<keyword evidence="10" id="KW-0430">Lectin</keyword>
<keyword evidence="16 24" id="KW-1133">Transmembrane helix</keyword>
<dbReference type="InterPro" id="IPR000571">
    <property type="entry name" value="Znf_CCCH"/>
</dbReference>
<evidence type="ECO:0000256" key="6">
    <source>
        <dbReference type="ARBA" id="ARBA00022679"/>
    </source>
</evidence>
<accession>A0A8S1ZLT0</accession>
<evidence type="ECO:0000259" key="27">
    <source>
        <dbReference type="PROSITE" id="PS50103"/>
    </source>
</evidence>
<keyword evidence="4" id="KW-0723">Serine/threonine-protein kinase</keyword>
<keyword evidence="13" id="KW-0418">Kinase</keyword>
<dbReference type="SUPFAM" id="SSF90229">
    <property type="entry name" value="CCCH zinc finger"/>
    <property type="match status" value="1"/>
</dbReference>
<keyword evidence="31" id="KW-1185">Reference proteome</keyword>
<dbReference type="Gene3D" id="3.30.200.20">
    <property type="entry name" value="Phosphorylase Kinase, domain 1"/>
    <property type="match status" value="1"/>
</dbReference>
<dbReference type="Pfam" id="PF00076">
    <property type="entry name" value="RRM_1"/>
    <property type="match status" value="1"/>
</dbReference>
<dbReference type="SUPFAM" id="SSF54928">
    <property type="entry name" value="RNA-binding domain, RBD"/>
    <property type="match status" value="1"/>
</dbReference>
<dbReference type="InterPro" id="IPR011009">
    <property type="entry name" value="Kinase-like_dom_sf"/>
</dbReference>
<dbReference type="EMBL" id="LR999452">
    <property type="protein sequence ID" value="CAE5962806.1"/>
    <property type="molecule type" value="Genomic_DNA"/>
</dbReference>
<feature type="transmembrane region" description="Helical" evidence="24">
    <location>
        <begin position="1449"/>
        <end position="1472"/>
    </location>
</feature>
<dbReference type="InterPro" id="IPR000504">
    <property type="entry name" value="RRM_dom"/>
</dbReference>
<dbReference type="InterPro" id="IPR036855">
    <property type="entry name" value="Znf_CCCH_sf"/>
</dbReference>
<dbReference type="SUPFAM" id="SSF51110">
    <property type="entry name" value="alpha-D-mannose-specific plant lectins"/>
    <property type="match status" value="5"/>
</dbReference>
<evidence type="ECO:0000256" key="11">
    <source>
        <dbReference type="ARBA" id="ARBA00022741"/>
    </source>
</evidence>
<feature type="domain" description="C3H1-type" evidence="27">
    <location>
        <begin position="2072"/>
        <end position="2095"/>
    </location>
</feature>
<dbReference type="PROSITE" id="PS50103">
    <property type="entry name" value="ZF_C3H1"/>
    <property type="match status" value="1"/>
</dbReference>
<comment type="subcellular location">
    <subcellularLocation>
        <location evidence="1">Cell membrane</location>
        <topology evidence="1">Single-pass type I membrane protein</topology>
    </subcellularLocation>
</comment>
<evidence type="ECO:0000256" key="21">
    <source>
        <dbReference type="ARBA" id="ARBA00048679"/>
    </source>
</evidence>
<evidence type="ECO:0000256" key="9">
    <source>
        <dbReference type="ARBA" id="ARBA00022729"/>
    </source>
</evidence>
<dbReference type="Pfam" id="PF08276">
    <property type="entry name" value="PAN_2"/>
    <property type="match status" value="5"/>
</dbReference>
<dbReference type="Pfam" id="PF01453">
    <property type="entry name" value="B_lectin"/>
    <property type="match status" value="5"/>
</dbReference>